<gene>
    <name evidence="1" type="ORF">COY59_00865</name>
</gene>
<dbReference type="Proteomes" id="UP000231069">
    <property type="component" value="Unassembled WGS sequence"/>
</dbReference>
<dbReference type="AlphaFoldDB" id="A0A2M7RS99"/>
<proteinExistence type="predicted"/>
<accession>A0A2M7RS99</accession>
<comment type="caution">
    <text evidence="1">The sequence shown here is derived from an EMBL/GenBank/DDBJ whole genome shotgun (WGS) entry which is preliminary data.</text>
</comment>
<dbReference type="EMBL" id="PFMK01000018">
    <property type="protein sequence ID" value="PIZ03173.1"/>
    <property type="molecule type" value="Genomic_DNA"/>
</dbReference>
<reference evidence="2" key="1">
    <citation type="submission" date="2017-09" db="EMBL/GenBank/DDBJ databases">
        <title>Depth-based differentiation of microbial function through sediment-hosted aquifers and enrichment of novel symbionts in the deep terrestrial subsurface.</title>
        <authorList>
            <person name="Probst A.J."/>
            <person name="Ladd B."/>
            <person name="Jarett J.K."/>
            <person name="Geller-Mcgrath D.E."/>
            <person name="Sieber C.M.K."/>
            <person name="Emerson J.B."/>
            <person name="Anantharaman K."/>
            <person name="Thomas B.C."/>
            <person name="Malmstrom R."/>
            <person name="Stieglmeier M."/>
            <person name="Klingl A."/>
            <person name="Woyke T."/>
            <person name="Ryan C.M."/>
            <person name="Banfield J.F."/>
        </authorList>
    </citation>
    <scope>NUCLEOTIDE SEQUENCE [LARGE SCALE GENOMIC DNA]</scope>
</reference>
<evidence type="ECO:0000313" key="1">
    <source>
        <dbReference type="EMBL" id="PIZ03173.1"/>
    </source>
</evidence>
<name>A0A2M7RS99_9BACT</name>
<sequence>MDNIRPTPPGADNFVARPLNAPRAEAPILGSLADQLRIQNRETQREAVGQIAAQIPGLQNPQDRIAGLQLLFDYTAQPAHSETVEIDDLQVTLSTVVDNFAQEKANAVIRRLVIEDPDIKVKKAGIKRLEDRLLVQDHVDGSYYEDLSDLVSIAGSAEGPQRTALLSRAITTLDAYTKRPKKYKYDTLHEGRADAAQRAITNLTREESDPELKQAGMQQMASRLLEQNHNVGHHGEAMADIVAIARSAEDPQRTALLRQAMTTLDAYTKRPGEDRYDSFHETRVGLAQRAITNLARGESDPELKQAGMQSVENRLLAQNDSIGHHGEAITDIVAIARSAKDPQRTALLRQTITTLDRYSRRPSGEYDVFYDRKVRRAQEAIIDIVNTTDDHEVRLRAMDNLVFRLEEQSALLGYHFEAIRCLRDMARDADMAGRAAQILRNFAGRPQTATHDLNLYDQDMARRWADDIAPPTLNTATMTNPQPKWQKMPSYTHVSTTPAGDVRFPGLEEQFSASVDRASHLLDTLELITKPS</sequence>
<evidence type="ECO:0000313" key="2">
    <source>
        <dbReference type="Proteomes" id="UP000231069"/>
    </source>
</evidence>
<protein>
    <submittedName>
        <fullName evidence="1">Uncharacterized protein</fullName>
    </submittedName>
</protein>
<organism evidence="1 2">
    <name type="scientific">Candidatus Gottesmanbacteria bacterium CG_4_10_14_0_8_um_filter_37_24</name>
    <dbReference type="NCBI Taxonomy" id="1974574"/>
    <lineage>
        <taxon>Bacteria</taxon>
        <taxon>Candidatus Gottesmaniibacteriota</taxon>
    </lineage>
</organism>